<feature type="transmembrane region" description="Helical" evidence="11">
    <location>
        <begin position="12"/>
        <end position="32"/>
    </location>
</feature>
<dbReference type="PRINTS" id="PR00344">
    <property type="entry name" value="BCTRLSENSOR"/>
</dbReference>
<dbReference type="InterPro" id="IPR005467">
    <property type="entry name" value="His_kinase_dom"/>
</dbReference>
<dbReference type="InterPro" id="IPR036890">
    <property type="entry name" value="HATPase_C_sf"/>
</dbReference>
<keyword evidence="7 14" id="KW-0418">Kinase</keyword>
<dbReference type="Pfam" id="PF00512">
    <property type="entry name" value="HisKA"/>
    <property type="match status" value="1"/>
</dbReference>
<dbReference type="SMART" id="SM00387">
    <property type="entry name" value="HATPase_c"/>
    <property type="match status" value="1"/>
</dbReference>
<evidence type="ECO:0000313" key="15">
    <source>
        <dbReference type="Proteomes" id="UP000287798"/>
    </source>
</evidence>
<keyword evidence="4" id="KW-0597">Phosphoprotein</keyword>
<comment type="catalytic activity">
    <reaction evidence="1">
        <text>ATP + protein L-histidine = ADP + protein N-phospho-L-histidine.</text>
        <dbReference type="EC" id="2.7.13.3"/>
    </reaction>
</comment>
<evidence type="ECO:0000256" key="7">
    <source>
        <dbReference type="ARBA" id="ARBA00022777"/>
    </source>
</evidence>
<dbReference type="EMBL" id="QZMU01000001">
    <property type="protein sequence ID" value="RRQ20567.1"/>
    <property type="molecule type" value="Genomic_DNA"/>
</dbReference>
<evidence type="ECO:0000256" key="5">
    <source>
        <dbReference type="ARBA" id="ARBA00022679"/>
    </source>
</evidence>
<dbReference type="PANTHER" id="PTHR45436:SF16">
    <property type="entry name" value="HISTIDINE KINASE"/>
    <property type="match status" value="1"/>
</dbReference>
<reference evidence="14 15" key="1">
    <citation type="journal article" date="2010" name="Int. J. Syst. Evol. Microbiol.">
        <title>Thiohalobacter thiocyanaticus gen. nov., sp. nov., a moderately halophilic, sulfur-oxidizing gammaproteobacterium from hypersaline lakes, that utilizes thiocyanate.</title>
        <authorList>
            <person name="Sorokin D.Y."/>
            <person name="Kovaleva O.L."/>
            <person name="Tourova T.P."/>
            <person name="Muyzer G."/>
        </authorList>
    </citation>
    <scope>NUCLEOTIDE SEQUENCE [LARGE SCALE GENOMIC DNA]</scope>
    <source>
        <strain evidence="14 15">Hrh1</strain>
    </source>
</reference>
<evidence type="ECO:0000313" key="14">
    <source>
        <dbReference type="EMBL" id="RRQ20567.1"/>
    </source>
</evidence>
<dbReference type="EC" id="2.7.13.3" evidence="3"/>
<feature type="domain" description="Histidine kinase" evidence="12">
    <location>
        <begin position="218"/>
        <end position="420"/>
    </location>
</feature>
<accession>A0A426QFP5</accession>
<evidence type="ECO:0000256" key="3">
    <source>
        <dbReference type="ARBA" id="ARBA00012438"/>
    </source>
</evidence>
<dbReference type="InterPro" id="IPR003660">
    <property type="entry name" value="HAMP_dom"/>
</dbReference>
<dbReference type="Gene3D" id="6.10.340.10">
    <property type="match status" value="1"/>
</dbReference>
<evidence type="ECO:0000256" key="9">
    <source>
        <dbReference type="ARBA" id="ARBA00023012"/>
    </source>
</evidence>
<evidence type="ECO:0000256" key="10">
    <source>
        <dbReference type="ARBA" id="ARBA00023136"/>
    </source>
</evidence>
<keyword evidence="8 11" id="KW-1133">Transmembrane helix</keyword>
<dbReference type="SUPFAM" id="SSF55874">
    <property type="entry name" value="ATPase domain of HSP90 chaperone/DNA topoisomerase II/histidine kinase"/>
    <property type="match status" value="1"/>
</dbReference>
<sequence>MIYRLGLRLRVMVGFALIGGSVSLALGSWVYITVRDLDRRLIDEALTAEIDDYRARLERNPDSLPPMTATVRGYLVREDRTDNRPSELRGLPAGRSEVSVDGIPYYAAVVREGEMQLIMLHNRSQVEQRERQLLIVLISGILVTSLLAAAGGWWLAGRVIAPVRELARRVRERSPDDLHSPFAEGLAHDEVAELAHAFERYLERLRAFVERERAFSADASHELRTPLAVIQGAVEILQGRPGLDDRARQQLERIARTVHGMSDLTSTLLMLEREKRNHSECQVGEVVQEVIKQHRYLLAPKPVTLSVDIRQPFTLDVERPLLTIAIGNLLRNAFSYTESGNVTITLEGGVLSVADTGPGLPPQDLDCLFEHSERSRRATRGAGIGLPLVKRIADREGWSVSVQNRPEGGALFQLILKPSGTTATAPNPATA</sequence>
<feature type="domain" description="HAMP" evidence="13">
    <location>
        <begin position="157"/>
        <end position="210"/>
    </location>
</feature>
<dbReference type="SUPFAM" id="SSF47384">
    <property type="entry name" value="Homodimeric domain of signal transducing histidine kinase"/>
    <property type="match status" value="1"/>
</dbReference>
<dbReference type="InterPro" id="IPR003594">
    <property type="entry name" value="HATPase_dom"/>
</dbReference>
<feature type="transmembrane region" description="Helical" evidence="11">
    <location>
        <begin position="133"/>
        <end position="156"/>
    </location>
</feature>
<keyword evidence="15" id="KW-1185">Reference proteome</keyword>
<dbReference type="PROSITE" id="PS50885">
    <property type="entry name" value="HAMP"/>
    <property type="match status" value="1"/>
</dbReference>
<comment type="subcellular location">
    <subcellularLocation>
        <location evidence="2">Membrane</location>
    </subcellularLocation>
</comment>
<dbReference type="InterPro" id="IPR004358">
    <property type="entry name" value="Sig_transdc_His_kin-like_C"/>
</dbReference>
<dbReference type="SMART" id="SM00304">
    <property type="entry name" value="HAMP"/>
    <property type="match status" value="1"/>
</dbReference>
<dbReference type="Gene3D" id="1.10.287.130">
    <property type="match status" value="1"/>
</dbReference>
<gene>
    <name evidence="14" type="ORF">D6C00_00270</name>
</gene>
<keyword evidence="9" id="KW-0902">Two-component regulatory system</keyword>
<proteinExistence type="predicted"/>
<evidence type="ECO:0000259" key="13">
    <source>
        <dbReference type="PROSITE" id="PS50885"/>
    </source>
</evidence>
<evidence type="ECO:0000256" key="4">
    <source>
        <dbReference type="ARBA" id="ARBA00022553"/>
    </source>
</evidence>
<dbReference type="PROSITE" id="PS50109">
    <property type="entry name" value="HIS_KIN"/>
    <property type="match status" value="1"/>
</dbReference>
<dbReference type="Gene3D" id="3.30.565.10">
    <property type="entry name" value="Histidine kinase-like ATPase, C-terminal domain"/>
    <property type="match status" value="1"/>
</dbReference>
<dbReference type="InterPro" id="IPR003661">
    <property type="entry name" value="HisK_dim/P_dom"/>
</dbReference>
<dbReference type="CDD" id="cd00082">
    <property type="entry name" value="HisKA"/>
    <property type="match status" value="1"/>
</dbReference>
<evidence type="ECO:0000256" key="2">
    <source>
        <dbReference type="ARBA" id="ARBA00004370"/>
    </source>
</evidence>
<evidence type="ECO:0000256" key="11">
    <source>
        <dbReference type="SAM" id="Phobius"/>
    </source>
</evidence>
<organism evidence="14 15">
    <name type="scientific">Thiohalobacter thiocyanaticus</name>
    <dbReference type="NCBI Taxonomy" id="585455"/>
    <lineage>
        <taxon>Bacteria</taxon>
        <taxon>Pseudomonadati</taxon>
        <taxon>Pseudomonadota</taxon>
        <taxon>Gammaproteobacteria</taxon>
        <taxon>Thiohalobacterales</taxon>
        <taxon>Thiohalobacteraceae</taxon>
        <taxon>Thiohalobacter</taxon>
    </lineage>
</organism>
<dbReference type="RefSeq" id="WP_125179782.1">
    <property type="nucleotide sequence ID" value="NZ_QZMU01000001.1"/>
</dbReference>
<dbReference type="SMART" id="SM00388">
    <property type="entry name" value="HisKA"/>
    <property type="match status" value="1"/>
</dbReference>
<evidence type="ECO:0000256" key="8">
    <source>
        <dbReference type="ARBA" id="ARBA00022989"/>
    </source>
</evidence>
<keyword evidence="6 11" id="KW-0812">Transmembrane</keyword>
<dbReference type="Pfam" id="PF02518">
    <property type="entry name" value="HATPase_c"/>
    <property type="match status" value="1"/>
</dbReference>
<dbReference type="Proteomes" id="UP000287798">
    <property type="component" value="Unassembled WGS sequence"/>
</dbReference>
<keyword evidence="10 11" id="KW-0472">Membrane</keyword>
<comment type="caution">
    <text evidence="14">The sequence shown here is derived from an EMBL/GenBank/DDBJ whole genome shotgun (WGS) entry which is preliminary data.</text>
</comment>
<evidence type="ECO:0000259" key="12">
    <source>
        <dbReference type="PROSITE" id="PS50109"/>
    </source>
</evidence>
<dbReference type="InterPro" id="IPR036097">
    <property type="entry name" value="HisK_dim/P_sf"/>
</dbReference>
<dbReference type="InterPro" id="IPR050428">
    <property type="entry name" value="TCS_sensor_his_kinase"/>
</dbReference>
<dbReference type="OrthoDB" id="9121563at2"/>
<dbReference type="PANTHER" id="PTHR45436">
    <property type="entry name" value="SENSOR HISTIDINE KINASE YKOH"/>
    <property type="match status" value="1"/>
</dbReference>
<dbReference type="Pfam" id="PF00672">
    <property type="entry name" value="HAMP"/>
    <property type="match status" value="1"/>
</dbReference>
<keyword evidence="5" id="KW-0808">Transferase</keyword>
<dbReference type="GO" id="GO:0000155">
    <property type="term" value="F:phosphorelay sensor kinase activity"/>
    <property type="evidence" value="ECO:0007669"/>
    <property type="project" value="InterPro"/>
</dbReference>
<dbReference type="AlphaFoldDB" id="A0A426QFP5"/>
<evidence type="ECO:0000256" key="1">
    <source>
        <dbReference type="ARBA" id="ARBA00000085"/>
    </source>
</evidence>
<dbReference type="GO" id="GO:0005886">
    <property type="term" value="C:plasma membrane"/>
    <property type="evidence" value="ECO:0007669"/>
    <property type="project" value="TreeGrafter"/>
</dbReference>
<protein>
    <recommendedName>
        <fullName evidence="3">histidine kinase</fullName>
        <ecNumber evidence="3">2.7.13.3</ecNumber>
    </recommendedName>
</protein>
<evidence type="ECO:0000256" key="6">
    <source>
        <dbReference type="ARBA" id="ARBA00022692"/>
    </source>
</evidence>
<name>A0A426QFP5_9GAMM</name>